<keyword evidence="3" id="KW-1185">Reference proteome</keyword>
<dbReference type="Proteomes" id="UP000463224">
    <property type="component" value="Unassembled WGS sequence"/>
</dbReference>
<reference evidence="2 3" key="1">
    <citation type="submission" date="2019-12" db="EMBL/GenBank/DDBJ databases">
        <title>Nitratireductor arenosus sp. nov., Isolated from sea sand, Jeju island, South Korea.</title>
        <authorList>
            <person name="Kim W."/>
        </authorList>
    </citation>
    <scope>NUCLEOTIDE SEQUENCE [LARGE SCALE GENOMIC DNA]</scope>
    <source>
        <strain evidence="2 3">CAU 1489</strain>
    </source>
</reference>
<name>A0A844QJL0_9HYPH</name>
<feature type="transmembrane region" description="Helical" evidence="1">
    <location>
        <begin position="41"/>
        <end position="65"/>
    </location>
</feature>
<sequence length="71" mass="7625">MTMWLAVSLIGFLYVTGMATFTVAAYLAFESEADKRPRPPVIVALCAVWPFLMAGVLIGAVVSMVTKESGK</sequence>
<dbReference type="AlphaFoldDB" id="A0A844QJL0"/>
<dbReference type="RefSeq" id="WP_156715932.1">
    <property type="nucleotide sequence ID" value="NZ_WPHG01000010.1"/>
</dbReference>
<evidence type="ECO:0000313" key="2">
    <source>
        <dbReference type="EMBL" id="MVB00077.1"/>
    </source>
</evidence>
<keyword evidence="1" id="KW-1133">Transmembrane helix</keyword>
<dbReference type="EMBL" id="WPHG01000010">
    <property type="protein sequence ID" value="MVB00077.1"/>
    <property type="molecule type" value="Genomic_DNA"/>
</dbReference>
<protein>
    <submittedName>
        <fullName evidence="2">Uncharacterized protein</fullName>
    </submittedName>
</protein>
<gene>
    <name evidence="2" type="ORF">GN330_22790</name>
</gene>
<keyword evidence="1" id="KW-0812">Transmembrane</keyword>
<evidence type="ECO:0000313" key="3">
    <source>
        <dbReference type="Proteomes" id="UP000463224"/>
    </source>
</evidence>
<comment type="caution">
    <text evidence="2">The sequence shown here is derived from an EMBL/GenBank/DDBJ whole genome shotgun (WGS) entry which is preliminary data.</text>
</comment>
<organism evidence="2 3">
    <name type="scientific">Nitratireductor arenosus</name>
    <dbReference type="NCBI Taxonomy" id="2682096"/>
    <lineage>
        <taxon>Bacteria</taxon>
        <taxon>Pseudomonadati</taxon>
        <taxon>Pseudomonadota</taxon>
        <taxon>Alphaproteobacteria</taxon>
        <taxon>Hyphomicrobiales</taxon>
        <taxon>Phyllobacteriaceae</taxon>
        <taxon>Nitratireductor</taxon>
    </lineage>
</organism>
<evidence type="ECO:0000256" key="1">
    <source>
        <dbReference type="SAM" id="Phobius"/>
    </source>
</evidence>
<keyword evidence="1" id="KW-0472">Membrane</keyword>
<feature type="transmembrane region" description="Helical" evidence="1">
    <location>
        <begin position="6"/>
        <end position="29"/>
    </location>
</feature>
<proteinExistence type="predicted"/>
<accession>A0A844QJL0</accession>